<protein>
    <submittedName>
        <fullName evidence="1">Uncharacterized protein</fullName>
    </submittedName>
</protein>
<dbReference type="SUPFAM" id="SSF54909">
    <property type="entry name" value="Dimeric alpha+beta barrel"/>
    <property type="match status" value="1"/>
</dbReference>
<dbReference type="EMBL" id="VGLS01000697">
    <property type="protein sequence ID" value="MBM3225826.1"/>
    <property type="molecule type" value="Genomic_DNA"/>
</dbReference>
<evidence type="ECO:0000313" key="1">
    <source>
        <dbReference type="EMBL" id="MBM3225826.1"/>
    </source>
</evidence>
<name>A0A938B3Y5_UNCTE</name>
<evidence type="ECO:0000313" key="2">
    <source>
        <dbReference type="Proteomes" id="UP000712673"/>
    </source>
</evidence>
<dbReference type="InterPro" id="IPR011008">
    <property type="entry name" value="Dimeric_a/b-barrel"/>
</dbReference>
<gene>
    <name evidence="1" type="ORF">FJZ47_18785</name>
</gene>
<sequence>MARKKGTGLLMVWCDIPTDKEADFHRWYNEEHLAERMAIPGFLSAARYEAVKGGPKHLAYYELENVEVLQSEAYKHASAHPTPWTQRCSPNVIGTTFIRNAYTLIHPSTVTPKVAESPMAPALQIGRMDVPAEIDGEFNSWYNTIYIPNYETVAGVIRGRRYRAVEGSPTYMTLYEFEHPQVSESAAWEAQRDISPVTHRIRPHMRHTTGSPGVWVKTFEL</sequence>
<comment type="caution">
    <text evidence="1">The sequence shown here is derived from an EMBL/GenBank/DDBJ whole genome shotgun (WGS) entry which is preliminary data.</text>
</comment>
<dbReference type="Proteomes" id="UP000712673">
    <property type="component" value="Unassembled WGS sequence"/>
</dbReference>
<reference evidence="1" key="1">
    <citation type="submission" date="2019-03" db="EMBL/GenBank/DDBJ databases">
        <title>Lake Tanganyika Metagenome-Assembled Genomes (MAGs).</title>
        <authorList>
            <person name="Tran P."/>
        </authorList>
    </citation>
    <scope>NUCLEOTIDE SEQUENCE</scope>
    <source>
        <strain evidence="1">K_DeepCast_65m_m2_066</strain>
    </source>
</reference>
<dbReference type="AlphaFoldDB" id="A0A938B3Y5"/>
<proteinExistence type="predicted"/>
<accession>A0A938B3Y5</accession>
<organism evidence="1 2">
    <name type="scientific">Tectimicrobiota bacterium</name>
    <dbReference type="NCBI Taxonomy" id="2528274"/>
    <lineage>
        <taxon>Bacteria</taxon>
        <taxon>Pseudomonadati</taxon>
        <taxon>Nitrospinota/Tectimicrobiota group</taxon>
        <taxon>Candidatus Tectimicrobiota</taxon>
    </lineage>
</organism>